<dbReference type="Proteomes" id="UP000676456">
    <property type="component" value="Unassembled WGS sequence"/>
</dbReference>
<dbReference type="SUPFAM" id="SSF161098">
    <property type="entry name" value="MetI-like"/>
    <property type="match status" value="1"/>
</dbReference>
<reference evidence="8 9" key="1">
    <citation type="submission" date="2021-05" db="EMBL/GenBank/DDBJ databases">
        <title>Novel Bacillus species.</title>
        <authorList>
            <person name="Liu G."/>
        </authorList>
    </citation>
    <scope>NUCLEOTIDE SEQUENCE [LARGE SCALE GENOMIC DNA]</scope>
    <source>
        <strain evidence="8 9">FJAT-49682</strain>
    </source>
</reference>
<evidence type="ECO:0000256" key="2">
    <source>
        <dbReference type="ARBA" id="ARBA00022448"/>
    </source>
</evidence>
<evidence type="ECO:0000256" key="4">
    <source>
        <dbReference type="ARBA" id="ARBA00022989"/>
    </source>
</evidence>
<dbReference type="GO" id="GO:0031460">
    <property type="term" value="P:glycine betaine transport"/>
    <property type="evidence" value="ECO:0007669"/>
    <property type="project" value="TreeGrafter"/>
</dbReference>
<feature type="transmembrane region" description="Helical" evidence="6">
    <location>
        <begin position="26"/>
        <end position="48"/>
    </location>
</feature>
<feature type="transmembrane region" description="Helical" evidence="6">
    <location>
        <begin position="178"/>
        <end position="204"/>
    </location>
</feature>
<keyword evidence="9" id="KW-1185">Reference proteome</keyword>
<dbReference type="GO" id="GO:0055085">
    <property type="term" value="P:transmembrane transport"/>
    <property type="evidence" value="ECO:0007669"/>
    <property type="project" value="InterPro"/>
</dbReference>
<dbReference type="InterPro" id="IPR035906">
    <property type="entry name" value="MetI-like_sf"/>
</dbReference>
<dbReference type="EMBL" id="JAGYPN010000003">
    <property type="protein sequence ID" value="MBS4224139.1"/>
    <property type="molecule type" value="Genomic_DNA"/>
</dbReference>
<evidence type="ECO:0000256" key="5">
    <source>
        <dbReference type="ARBA" id="ARBA00023136"/>
    </source>
</evidence>
<evidence type="ECO:0000259" key="7">
    <source>
        <dbReference type="PROSITE" id="PS50928"/>
    </source>
</evidence>
<dbReference type="AlphaFoldDB" id="A0A942UWI9"/>
<dbReference type="PROSITE" id="PS50928">
    <property type="entry name" value="ABC_TM1"/>
    <property type="match status" value="1"/>
</dbReference>
<feature type="transmembrane region" description="Helical" evidence="6">
    <location>
        <begin position="87"/>
        <end position="107"/>
    </location>
</feature>
<dbReference type="PANTHER" id="PTHR30177:SF4">
    <property type="entry name" value="OSMOPROTECTANT IMPORT PERMEASE PROTEIN OSMW"/>
    <property type="match status" value="1"/>
</dbReference>
<comment type="subcellular location">
    <subcellularLocation>
        <location evidence="6">Cell membrane</location>
        <topology evidence="6">Multi-pass membrane protein</topology>
    </subcellularLocation>
    <subcellularLocation>
        <location evidence="1">Membrane</location>
        <topology evidence="1">Multi-pass membrane protein</topology>
    </subcellularLocation>
</comment>
<dbReference type="GO" id="GO:0005886">
    <property type="term" value="C:plasma membrane"/>
    <property type="evidence" value="ECO:0007669"/>
    <property type="project" value="UniProtKB-SubCell"/>
</dbReference>
<evidence type="ECO:0000256" key="3">
    <source>
        <dbReference type="ARBA" id="ARBA00022692"/>
    </source>
</evidence>
<evidence type="ECO:0000256" key="6">
    <source>
        <dbReference type="RuleBase" id="RU363032"/>
    </source>
</evidence>
<comment type="caution">
    <text evidence="8">The sequence shown here is derived from an EMBL/GenBank/DDBJ whole genome shotgun (WGS) entry which is preliminary data.</text>
</comment>
<feature type="transmembrane region" description="Helical" evidence="6">
    <location>
        <begin position="60"/>
        <end position="81"/>
    </location>
</feature>
<name>A0A942UWI9_9BACI</name>
<proteinExistence type="inferred from homology"/>
<comment type="similarity">
    <text evidence="6">Belongs to the binding-protein-dependent transport system permease family.</text>
</comment>
<evidence type="ECO:0000313" key="8">
    <source>
        <dbReference type="EMBL" id="MBS4224139.1"/>
    </source>
</evidence>
<evidence type="ECO:0000313" key="9">
    <source>
        <dbReference type="Proteomes" id="UP000676456"/>
    </source>
</evidence>
<dbReference type="Pfam" id="PF00528">
    <property type="entry name" value="BPD_transp_1"/>
    <property type="match status" value="1"/>
</dbReference>
<evidence type="ECO:0000256" key="1">
    <source>
        <dbReference type="ARBA" id="ARBA00004141"/>
    </source>
</evidence>
<keyword evidence="4 6" id="KW-1133">Transmembrane helix</keyword>
<dbReference type="InterPro" id="IPR000515">
    <property type="entry name" value="MetI-like"/>
</dbReference>
<dbReference type="InterPro" id="IPR051204">
    <property type="entry name" value="ABC_transp_perm/SBD"/>
</dbReference>
<feature type="transmembrane region" description="Helical" evidence="6">
    <location>
        <begin position="150"/>
        <end position="172"/>
    </location>
</feature>
<dbReference type="Gene3D" id="1.10.3720.10">
    <property type="entry name" value="MetI-like"/>
    <property type="match status" value="1"/>
</dbReference>
<keyword evidence="2 6" id="KW-0813">Transport</keyword>
<keyword evidence="5 6" id="KW-0472">Membrane</keyword>
<sequence length="215" mass="23238">MELLMKAYEYLIDNHVRFLEELQVHLILSFSALILGLIICVPLGIWCAKTPKVAATIMNTVNSIRVIPSLAILVIMLPLIGTGFWPALVALTVLACPPILINTFLGFRGIDPAILESANGMGMSERTVLRKIEFPLAMPLMITGAKTSSVEVLASASLAAFIGGGGLGTFIINGLSMYKFQVLLVGAIPIALLTIFSEVIFSCIEKLTTRYQRDA</sequence>
<dbReference type="CDD" id="cd06261">
    <property type="entry name" value="TM_PBP2"/>
    <property type="match status" value="1"/>
</dbReference>
<gene>
    <name evidence="8" type="ORF">KHA91_15570</name>
</gene>
<organism evidence="8 9">
    <name type="scientific">Lederbergia citrea</name>
    <dbReference type="NCBI Taxonomy" id="2833581"/>
    <lineage>
        <taxon>Bacteria</taxon>
        <taxon>Bacillati</taxon>
        <taxon>Bacillota</taxon>
        <taxon>Bacilli</taxon>
        <taxon>Bacillales</taxon>
        <taxon>Bacillaceae</taxon>
        <taxon>Lederbergia</taxon>
    </lineage>
</organism>
<keyword evidence="3 6" id="KW-0812">Transmembrane</keyword>
<feature type="domain" description="ABC transmembrane type-1" evidence="7">
    <location>
        <begin position="22"/>
        <end position="201"/>
    </location>
</feature>
<dbReference type="RefSeq" id="WP_213099182.1">
    <property type="nucleotide sequence ID" value="NZ_JAGYPK010000003.1"/>
</dbReference>
<accession>A0A942UWI9</accession>
<dbReference type="PANTHER" id="PTHR30177">
    <property type="entry name" value="GLYCINE BETAINE/L-PROLINE TRANSPORT SYSTEM PERMEASE PROTEIN PROW"/>
    <property type="match status" value="1"/>
</dbReference>
<protein>
    <submittedName>
        <fullName evidence="8">ABC transporter permease</fullName>
    </submittedName>
</protein>